<name>A0ABR1AUZ8_POLSC</name>
<dbReference type="EMBL" id="JAWJWF010000045">
    <property type="protein sequence ID" value="KAK6627167.1"/>
    <property type="molecule type" value="Genomic_DNA"/>
</dbReference>
<evidence type="ECO:0000313" key="1">
    <source>
        <dbReference type="EMBL" id="KAK6627167.1"/>
    </source>
</evidence>
<comment type="caution">
    <text evidence="1">The sequence shown here is derived from an EMBL/GenBank/DDBJ whole genome shotgun (WGS) entry which is preliminary data.</text>
</comment>
<proteinExistence type="predicted"/>
<dbReference type="Proteomes" id="UP001359485">
    <property type="component" value="Unassembled WGS sequence"/>
</dbReference>
<accession>A0ABR1AUZ8</accession>
<reference evidence="1 2" key="1">
    <citation type="submission" date="2023-09" db="EMBL/GenBank/DDBJ databases">
        <title>Genomes of two closely related lineages of the louse Polyplax serrata with different host specificities.</title>
        <authorList>
            <person name="Martinu J."/>
            <person name="Tarabai H."/>
            <person name="Stefka J."/>
            <person name="Hypsa V."/>
        </authorList>
    </citation>
    <scope>NUCLEOTIDE SEQUENCE [LARGE SCALE GENOMIC DNA]</scope>
    <source>
        <strain evidence="1">98ZLc_SE</strain>
    </source>
</reference>
<keyword evidence="2" id="KW-1185">Reference proteome</keyword>
<gene>
    <name evidence="1" type="ORF">RUM44_009644</name>
</gene>
<protein>
    <submittedName>
        <fullName evidence="1">Uncharacterized protein</fullName>
    </submittedName>
</protein>
<evidence type="ECO:0000313" key="2">
    <source>
        <dbReference type="Proteomes" id="UP001359485"/>
    </source>
</evidence>
<organism evidence="1 2">
    <name type="scientific">Polyplax serrata</name>
    <name type="common">Common mouse louse</name>
    <dbReference type="NCBI Taxonomy" id="468196"/>
    <lineage>
        <taxon>Eukaryota</taxon>
        <taxon>Metazoa</taxon>
        <taxon>Ecdysozoa</taxon>
        <taxon>Arthropoda</taxon>
        <taxon>Hexapoda</taxon>
        <taxon>Insecta</taxon>
        <taxon>Pterygota</taxon>
        <taxon>Neoptera</taxon>
        <taxon>Paraneoptera</taxon>
        <taxon>Psocodea</taxon>
        <taxon>Troctomorpha</taxon>
        <taxon>Phthiraptera</taxon>
        <taxon>Anoplura</taxon>
        <taxon>Polyplacidae</taxon>
        <taxon>Polyplax</taxon>
    </lineage>
</organism>
<sequence>MAVTFGFKTKLSIIWNQNEKKKNISIASKSPAVQTHKSTYEYQEEDKDLEAQVLSKGLRLTPIRKHEYQSAV</sequence>